<reference evidence="1" key="1">
    <citation type="submission" date="2023-11" db="EMBL/GenBank/DDBJ databases">
        <authorList>
            <person name="Poullet M."/>
        </authorList>
    </citation>
    <scope>NUCLEOTIDE SEQUENCE</scope>
    <source>
        <strain evidence="1">E1834</strain>
    </source>
</reference>
<comment type="caution">
    <text evidence="1">The sequence shown here is derived from an EMBL/GenBank/DDBJ whole genome shotgun (WGS) entry which is preliminary data.</text>
</comment>
<proteinExistence type="predicted"/>
<name>A0ACB1ACE7_MELEN</name>
<organism evidence="1 2">
    <name type="scientific">Meloidogyne enterolobii</name>
    <name type="common">Root-knot nematode worm</name>
    <name type="synonym">Meloidogyne mayaguensis</name>
    <dbReference type="NCBI Taxonomy" id="390850"/>
    <lineage>
        <taxon>Eukaryota</taxon>
        <taxon>Metazoa</taxon>
        <taxon>Ecdysozoa</taxon>
        <taxon>Nematoda</taxon>
        <taxon>Chromadorea</taxon>
        <taxon>Rhabditida</taxon>
        <taxon>Tylenchina</taxon>
        <taxon>Tylenchomorpha</taxon>
        <taxon>Tylenchoidea</taxon>
        <taxon>Meloidogynidae</taxon>
        <taxon>Meloidogyninae</taxon>
        <taxon>Meloidogyne</taxon>
    </lineage>
</organism>
<evidence type="ECO:0000313" key="1">
    <source>
        <dbReference type="EMBL" id="CAK5088691.1"/>
    </source>
</evidence>
<accession>A0ACB1ACE7</accession>
<dbReference type="EMBL" id="CAVMJV010000073">
    <property type="protein sequence ID" value="CAK5088691.1"/>
    <property type="molecule type" value="Genomic_DNA"/>
</dbReference>
<gene>
    <name evidence="1" type="ORF">MENTE1834_LOCUS36359</name>
</gene>
<evidence type="ECO:0000313" key="2">
    <source>
        <dbReference type="Proteomes" id="UP001497535"/>
    </source>
</evidence>
<sequence>MRGIYTISPALSPVKSLQTIKFGLISSTNILVPLHRPFSIFKFLINITMAYFFNLNSCNGNPFGLNEFKYSSKYSSNTCFSSFSALSMLLYNVSLPGSIFKTLLFKSLTSTFFGATIAILAILFQSLSIITFPKISSARSPVLITSSGNTNWSVSIFRSPEPISNKSLANLFSVSKALIFFVNLNFLTEAQY</sequence>
<protein>
    <submittedName>
        <fullName evidence="1">Uncharacterized protein</fullName>
    </submittedName>
</protein>
<keyword evidence="2" id="KW-1185">Reference proteome</keyword>
<dbReference type="Proteomes" id="UP001497535">
    <property type="component" value="Unassembled WGS sequence"/>
</dbReference>